<dbReference type="Gene3D" id="1.10.10.60">
    <property type="entry name" value="Homeodomain-like"/>
    <property type="match status" value="1"/>
</dbReference>
<sequence>MAQDPSPGRRYGGKTAAERDQERRERLLDAGLELFGDPAATASIEELCRRARVTTRHFYALFSSAEEVLLALDARIVAGAAEGVRRALDAGPADLAGRIDAALRAYAAPFVADPRASRVHFVLAYAAGGDGGARRRTAGAPLAAVLGAESARLSAAGAVADRDLTRTWTALMGATSFLLTDWADGADPADLETVIADLVRLFVAGLTAT</sequence>
<dbReference type="GO" id="GO:0000976">
    <property type="term" value="F:transcription cis-regulatory region binding"/>
    <property type="evidence" value="ECO:0007669"/>
    <property type="project" value="TreeGrafter"/>
</dbReference>
<evidence type="ECO:0000256" key="1">
    <source>
        <dbReference type="ARBA" id="ARBA00023125"/>
    </source>
</evidence>
<comment type="caution">
    <text evidence="5">The sequence shown here is derived from an EMBL/GenBank/DDBJ whole genome shotgun (WGS) entry which is preliminary data.</text>
</comment>
<dbReference type="Gene3D" id="1.10.357.10">
    <property type="entry name" value="Tetracycline Repressor, domain 2"/>
    <property type="match status" value="1"/>
</dbReference>
<dbReference type="InterPro" id="IPR050109">
    <property type="entry name" value="HTH-type_TetR-like_transc_reg"/>
</dbReference>
<dbReference type="RefSeq" id="WP_007579150.1">
    <property type="nucleotide sequence ID" value="NZ_AGUD01000313.1"/>
</dbReference>
<name>H0EBP4_9ACTN</name>
<dbReference type="Proteomes" id="UP000005143">
    <property type="component" value="Unassembled WGS sequence"/>
</dbReference>
<evidence type="ECO:0000313" key="5">
    <source>
        <dbReference type="EMBL" id="EHN08906.1"/>
    </source>
</evidence>
<dbReference type="PROSITE" id="PS50977">
    <property type="entry name" value="HTH_TETR_2"/>
    <property type="match status" value="1"/>
</dbReference>
<dbReference type="Pfam" id="PF00440">
    <property type="entry name" value="TetR_N"/>
    <property type="match status" value="1"/>
</dbReference>
<feature type="DNA-binding region" description="H-T-H motif" evidence="2">
    <location>
        <begin position="43"/>
        <end position="62"/>
    </location>
</feature>
<feature type="region of interest" description="Disordered" evidence="3">
    <location>
        <begin position="1"/>
        <end position="22"/>
    </location>
</feature>
<dbReference type="PANTHER" id="PTHR30055">
    <property type="entry name" value="HTH-TYPE TRANSCRIPTIONAL REGULATOR RUTR"/>
    <property type="match status" value="1"/>
</dbReference>
<gene>
    <name evidence="5" type="ORF">PAI11_42770</name>
</gene>
<evidence type="ECO:0000259" key="4">
    <source>
        <dbReference type="PROSITE" id="PS50977"/>
    </source>
</evidence>
<protein>
    <submittedName>
        <fullName evidence="5">Transcriptional regulator TetR family</fullName>
    </submittedName>
</protein>
<evidence type="ECO:0000256" key="2">
    <source>
        <dbReference type="PROSITE-ProRule" id="PRU00335"/>
    </source>
</evidence>
<proteinExistence type="predicted"/>
<dbReference type="EMBL" id="AGUD01000313">
    <property type="protein sequence ID" value="EHN08906.1"/>
    <property type="molecule type" value="Genomic_DNA"/>
</dbReference>
<accession>H0EBP4</accession>
<keyword evidence="6" id="KW-1185">Reference proteome</keyword>
<dbReference type="PANTHER" id="PTHR30055:SF226">
    <property type="entry name" value="HTH-TYPE TRANSCRIPTIONAL REGULATOR PKSA"/>
    <property type="match status" value="1"/>
</dbReference>
<dbReference type="InterPro" id="IPR009057">
    <property type="entry name" value="Homeodomain-like_sf"/>
</dbReference>
<evidence type="ECO:0000313" key="6">
    <source>
        <dbReference type="Proteomes" id="UP000005143"/>
    </source>
</evidence>
<keyword evidence="1 2" id="KW-0238">DNA-binding</keyword>
<dbReference type="AlphaFoldDB" id="H0EBP4"/>
<dbReference type="SUPFAM" id="SSF46689">
    <property type="entry name" value="Homeodomain-like"/>
    <property type="match status" value="1"/>
</dbReference>
<dbReference type="InterPro" id="IPR001647">
    <property type="entry name" value="HTH_TetR"/>
</dbReference>
<reference evidence="5 6" key="1">
    <citation type="journal article" date="2013" name="Biodegradation">
        <title>Quantitative proteomic analysis of ibuprofen-degrading Patulibacter sp. strain I11.</title>
        <authorList>
            <person name="Almeida B."/>
            <person name="Kjeldal H."/>
            <person name="Lolas I."/>
            <person name="Knudsen A.D."/>
            <person name="Carvalho G."/>
            <person name="Nielsen K.L."/>
            <person name="Barreto Crespo M.T."/>
            <person name="Stensballe A."/>
            <person name="Nielsen J.L."/>
        </authorList>
    </citation>
    <scope>NUCLEOTIDE SEQUENCE [LARGE SCALE GENOMIC DNA]</scope>
    <source>
        <strain evidence="5 6">I11</strain>
    </source>
</reference>
<organism evidence="5 6">
    <name type="scientific">Patulibacter medicamentivorans</name>
    <dbReference type="NCBI Taxonomy" id="1097667"/>
    <lineage>
        <taxon>Bacteria</taxon>
        <taxon>Bacillati</taxon>
        <taxon>Actinomycetota</taxon>
        <taxon>Thermoleophilia</taxon>
        <taxon>Solirubrobacterales</taxon>
        <taxon>Patulibacteraceae</taxon>
        <taxon>Patulibacter</taxon>
    </lineage>
</organism>
<dbReference type="GO" id="GO:0003700">
    <property type="term" value="F:DNA-binding transcription factor activity"/>
    <property type="evidence" value="ECO:0007669"/>
    <property type="project" value="TreeGrafter"/>
</dbReference>
<dbReference type="OrthoDB" id="4331447at2"/>
<feature type="domain" description="HTH tetR-type" evidence="4">
    <location>
        <begin position="21"/>
        <end position="80"/>
    </location>
</feature>
<evidence type="ECO:0000256" key="3">
    <source>
        <dbReference type="SAM" id="MobiDB-lite"/>
    </source>
</evidence>